<feature type="compositionally biased region" description="Basic and acidic residues" evidence="1">
    <location>
        <begin position="407"/>
        <end position="420"/>
    </location>
</feature>
<dbReference type="RefSeq" id="XP_002672137.1">
    <property type="nucleotide sequence ID" value="XM_002672091.1"/>
</dbReference>
<evidence type="ECO:0000313" key="3">
    <source>
        <dbReference type="Proteomes" id="UP000006671"/>
    </source>
</evidence>
<dbReference type="InParanoid" id="D2VUX1"/>
<feature type="region of interest" description="Disordered" evidence="1">
    <location>
        <begin position="397"/>
        <end position="420"/>
    </location>
</feature>
<evidence type="ECO:0000313" key="2">
    <source>
        <dbReference type="EMBL" id="EFC39393.1"/>
    </source>
</evidence>
<dbReference type="AlphaFoldDB" id="D2VUX1"/>
<gene>
    <name evidence="2" type="ORF">NAEGRDRAFT_72815</name>
</gene>
<dbReference type="VEuPathDB" id="AmoebaDB:NAEGRDRAFT_72815"/>
<name>D2VUX1_NAEGR</name>
<dbReference type="KEGG" id="ngr:NAEGRDRAFT_72815"/>
<evidence type="ECO:0000256" key="1">
    <source>
        <dbReference type="SAM" id="MobiDB-lite"/>
    </source>
</evidence>
<reference evidence="2 3" key="1">
    <citation type="journal article" date="2010" name="Cell">
        <title>The genome of Naegleria gruberi illuminates early eukaryotic versatility.</title>
        <authorList>
            <person name="Fritz-Laylin L.K."/>
            <person name="Prochnik S.E."/>
            <person name="Ginger M.L."/>
            <person name="Dacks J.B."/>
            <person name="Carpenter M.L."/>
            <person name="Field M.C."/>
            <person name="Kuo A."/>
            <person name="Paredez A."/>
            <person name="Chapman J."/>
            <person name="Pham J."/>
            <person name="Shu S."/>
            <person name="Neupane R."/>
            <person name="Cipriano M."/>
            <person name="Mancuso J."/>
            <person name="Tu H."/>
            <person name="Salamov A."/>
            <person name="Lindquist E."/>
            <person name="Shapiro H."/>
            <person name="Lucas S."/>
            <person name="Grigoriev I.V."/>
            <person name="Cande W.Z."/>
            <person name="Fulton C."/>
            <person name="Rokhsar D.S."/>
            <person name="Dawson S.C."/>
        </authorList>
    </citation>
    <scope>NUCLEOTIDE SEQUENCE [LARGE SCALE GENOMIC DNA]</scope>
    <source>
        <strain evidence="2 3">NEG-M</strain>
    </source>
</reference>
<dbReference type="OMA" id="LSKQHYH"/>
<dbReference type="OrthoDB" id="10260666at2759"/>
<organism evidence="3">
    <name type="scientific">Naegleria gruberi</name>
    <name type="common">Amoeba</name>
    <dbReference type="NCBI Taxonomy" id="5762"/>
    <lineage>
        <taxon>Eukaryota</taxon>
        <taxon>Discoba</taxon>
        <taxon>Heterolobosea</taxon>
        <taxon>Tetramitia</taxon>
        <taxon>Eutetramitia</taxon>
        <taxon>Vahlkampfiidae</taxon>
        <taxon>Naegleria</taxon>
    </lineage>
</organism>
<dbReference type="EMBL" id="GG738900">
    <property type="protein sequence ID" value="EFC39393.1"/>
    <property type="molecule type" value="Genomic_DNA"/>
</dbReference>
<feature type="region of interest" description="Disordered" evidence="1">
    <location>
        <begin position="157"/>
        <end position="201"/>
    </location>
</feature>
<dbReference type="Proteomes" id="UP000006671">
    <property type="component" value="Unassembled WGS sequence"/>
</dbReference>
<feature type="compositionally biased region" description="Low complexity" evidence="1">
    <location>
        <begin position="175"/>
        <end position="191"/>
    </location>
</feature>
<protein>
    <submittedName>
        <fullName evidence="2">Predicted protein</fullName>
    </submittedName>
</protein>
<accession>D2VUX1</accession>
<sequence>MSKKKKTNEAPLTEEQIKQILERIIKDSDQSIIRYINTAEKSKRKTTTYRVCPMCDRAVGNFGTNFKNHFRKCCPVIYDELTKHQPLYFGTWNQLIENGLIKGKVIQDDEELEIELRRTSNYHELCKEEGISPTVADGEDVSDEDDDNLKKFMKSIAKEQKKSSRSRSKKKKVETPSSPSSSMAASTPATPRTLDTQNITSPSLATPASSLFLPLNTPASPSIGLFSPAVTTPYSSKESWFTNPDDTISRSVEDIRSLTVTSKELDLGDEEFSMLKASLSISKIPALSVSETHDETVYNEALQRYLRNNSYIHEIFFGEINHGEEYDECEHVERLTKNLEKMIEHNSNELERDEKIIDTFVSTQNDFYSTINSIHCDTSESELKDKKRILSQILSKQHYHSQSAKKPKQEVEKPKQLIEL</sequence>
<proteinExistence type="predicted"/>
<dbReference type="GeneID" id="8853541"/>
<feature type="compositionally biased region" description="Basic residues" evidence="1">
    <location>
        <begin position="397"/>
        <end position="406"/>
    </location>
</feature>
<feature type="compositionally biased region" description="Basic residues" evidence="1">
    <location>
        <begin position="163"/>
        <end position="172"/>
    </location>
</feature>
<keyword evidence="3" id="KW-1185">Reference proteome</keyword>